<dbReference type="Proteomes" id="UP000553706">
    <property type="component" value="Unassembled WGS sequence"/>
</dbReference>
<gene>
    <name evidence="2" type="ORF">HNP71_001104</name>
</gene>
<keyword evidence="3" id="KW-1185">Reference proteome</keyword>
<name>A0A840VAQ5_9PROT</name>
<evidence type="ECO:0008006" key="4">
    <source>
        <dbReference type="Google" id="ProtNLM"/>
    </source>
</evidence>
<keyword evidence="1" id="KW-0732">Signal</keyword>
<dbReference type="AlphaFoldDB" id="A0A840VAQ5"/>
<evidence type="ECO:0000313" key="3">
    <source>
        <dbReference type="Proteomes" id="UP000553706"/>
    </source>
</evidence>
<proteinExistence type="predicted"/>
<feature type="signal peptide" evidence="1">
    <location>
        <begin position="1"/>
        <end position="27"/>
    </location>
</feature>
<evidence type="ECO:0000313" key="2">
    <source>
        <dbReference type="EMBL" id="MBB5372853.1"/>
    </source>
</evidence>
<protein>
    <recommendedName>
        <fullName evidence="4">Lipoprotein</fullName>
    </recommendedName>
</protein>
<accession>A0A840VAQ5</accession>
<feature type="chain" id="PRO_5032510949" description="Lipoprotein" evidence="1">
    <location>
        <begin position="28"/>
        <end position="122"/>
    </location>
</feature>
<sequence length="122" mass="12272">MRRSCKTSLLRSAPAMLLVFGGLSACAPSSPQASTGAAPSLPTGTVAAVRHAEPGQSQASLGRIMSILGQPMPANAGPGTEVVIRMQDGSVKSVPEAVDPPLSAGQRVTVTKTPDGVSINPI</sequence>
<reference evidence="2 3" key="1">
    <citation type="submission" date="2020-08" db="EMBL/GenBank/DDBJ databases">
        <title>Genomic Encyclopedia of Type Strains, Phase IV (KMG-IV): sequencing the most valuable type-strain genomes for metagenomic binning, comparative biology and taxonomic classification.</title>
        <authorList>
            <person name="Goeker M."/>
        </authorList>
    </citation>
    <scope>NUCLEOTIDE SEQUENCE [LARGE SCALE GENOMIC DNA]</scope>
    <source>
        <strain evidence="2 3">DSM 27026</strain>
    </source>
</reference>
<dbReference type="PROSITE" id="PS51257">
    <property type="entry name" value="PROKAR_LIPOPROTEIN"/>
    <property type="match status" value="1"/>
</dbReference>
<comment type="caution">
    <text evidence="2">The sequence shown here is derived from an EMBL/GenBank/DDBJ whole genome shotgun (WGS) entry which is preliminary data.</text>
</comment>
<dbReference type="EMBL" id="JACHFJ010000003">
    <property type="protein sequence ID" value="MBB5372853.1"/>
    <property type="molecule type" value="Genomic_DNA"/>
</dbReference>
<organism evidence="2 3">
    <name type="scientific">Acidocella aromatica</name>
    <dbReference type="NCBI Taxonomy" id="1303579"/>
    <lineage>
        <taxon>Bacteria</taxon>
        <taxon>Pseudomonadati</taxon>
        <taxon>Pseudomonadota</taxon>
        <taxon>Alphaproteobacteria</taxon>
        <taxon>Acetobacterales</taxon>
        <taxon>Acidocellaceae</taxon>
        <taxon>Acidocella</taxon>
    </lineage>
</organism>
<evidence type="ECO:0000256" key="1">
    <source>
        <dbReference type="SAM" id="SignalP"/>
    </source>
</evidence>
<dbReference type="RefSeq" id="WP_183265873.1">
    <property type="nucleotide sequence ID" value="NZ_JACHFJ010000003.1"/>
</dbReference>